<name>F9G8Y9_FUSOF</name>
<dbReference type="PANTHER" id="PTHR35910">
    <property type="entry name" value="2EXR DOMAIN-CONTAINING PROTEIN"/>
    <property type="match status" value="1"/>
</dbReference>
<feature type="region of interest" description="Disordered" evidence="1">
    <location>
        <begin position="710"/>
        <end position="762"/>
    </location>
</feature>
<dbReference type="PaxDb" id="5507-FOXG_12788P0"/>
<dbReference type="Pfam" id="PF20150">
    <property type="entry name" value="2EXR"/>
    <property type="match status" value="1"/>
</dbReference>
<dbReference type="OrthoDB" id="3473305at2759"/>
<dbReference type="PANTHER" id="PTHR35910:SF6">
    <property type="entry name" value="2EXR DOMAIN-CONTAINING PROTEIN"/>
    <property type="match status" value="1"/>
</dbReference>
<comment type="caution">
    <text evidence="3">The sequence shown here is derived from an EMBL/GenBank/DDBJ whole genome shotgun (WGS) entry which is preliminary data.</text>
</comment>
<dbReference type="InterPro" id="IPR045518">
    <property type="entry name" value="2EXR"/>
</dbReference>
<proteinExistence type="predicted"/>
<organism evidence="3">
    <name type="scientific">Fusarium oxysporum (strain Fo5176)</name>
    <name type="common">Fusarium vascular wilt</name>
    <dbReference type="NCBI Taxonomy" id="660025"/>
    <lineage>
        <taxon>Eukaryota</taxon>
        <taxon>Fungi</taxon>
        <taxon>Dikarya</taxon>
        <taxon>Ascomycota</taxon>
        <taxon>Pezizomycotina</taxon>
        <taxon>Sordariomycetes</taxon>
        <taxon>Hypocreomycetidae</taxon>
        <taxon>Hypocreales</taxon>
        <taxon>Nectriaceae</taxon>
        <taxon>Fusarium</taxon>
        <taxon>Fusarium oxysporum species complex</taxon>
    </lineage>
</organism>
<sequence>MENPNVCLPARIQVPIPAVYDVCRDARPVVHRWMAKNNIQWYDRLETGEHILVRPFDVQRDILYVPQNDWDIFEGFVNSDERDPEEHQSMCNKIINLGVAAHTMTQLQCAEGIVRLMLRAPNLNKIYIIFSDLPRVRTVTLHLPSYREWWGNVPVQQRCELASQPKPNETVHVHRLDRHEHLDHVEKNYLRNWQKEMNEVWRTVVDEFPDIAHSATGELKAPRVDVSIMEVLTWDIVQAGPHTSTKSSLKATINWTHNASPERGYPRYYLARNEIAFQPIPCKAHVMLSTALIGGMKLEDRKSETRFSASLTLILSHHLHHNRIFYHQYNKFSESFEHTMDQSFPQFTRLPPEVRAAIWEHTLPEGDGGAALYMYNMDWWAQYSSPGVAFHDMTTQGIQKLSRTPRVQVPIPTCAAVCKEGRRVVEQWRKKNNLGWYFREETKGDILVRPFDAERDILYVSRLKWESFQLLAVDWENDDEHAAVVRIMESIKYLALPAFTAYYSISTIAALLPWMKNIKTIYVVWNKLPKAHTIKRPLPDVAEIADIKVTLDAPVQPRWELDTFLQRENTVELHQPDEDTGRDFVEEGELAEWLDDIDDLWNTTEVDPEIWDEDEEKLKTQQVHVTVKELPTCFSLTYTASKEYTIRVRKYIQNSEESIEETRASIPGYGSLTRSNHMQITVSASTPPWQIQQPHLRTKMTHHPSRIDQTITKTPTNTLPAQPKPTHRKISPTSHQIIDIKNPPSPYVRGHEPIDVSDVHLT</sequence>
<reference evidence="3" key="1">
    <citation type="journal article" date="2012" name="Mol. Plant Microbe Interact.">
        <title>A highly conserved effector in Fusarium oxysporum is required for full virulence on Arabidopsis.</title>
        <authorList>
            <person name="Thatcher L.F."/>
            <person name="Gardiner D.M."/>
            <person name="Kazan K."/>
            <person name="Manners J."/>
        </authorList>
    </citation>
    <scope>NUCLEOTIDE SEQUENCE [LARGE SCALE GENOMIC DNA]</scope>
    <source>
        <strain evidence="3">Fo5176</strain>
    </source>
</reference>
<dbReference type="EMBL" id="AFQF01003682">
    <property type="protein sequence ID" value="EGU74387.1"/>
    <property type="molecule type" value="Genomic_DNA"/>
</dbReference>
<protein>
    <recommendedName>
        <fullName evidence="2">2EXR domain-containing protein</fullName>
    </recommendedName>
</protein>
<feature type="compositionally biased region" description="Polar residues" evidence="1">
    <location>
        <begin position="710"/>
        <end position="720"/>
    </location>
</feature>
<accession>F9G8Y9</accession>
<feature type="compositionally biased region" description="Basic and acidic residues" evidence="1">
    <location>
        <begin position="749"/>
        <end position="762"/>
    </location>
</feature>
<dbReference type="AlphaFoldDB" id="F9G8Y9"/>
<feature type="domain" description="2EXR" evidence="2">
    <location>
        <begin position="344"/>
        <end position="457"/>
    </location>
</feature>
<evidence type="ECO:0000259" key="2">
    <source>
        <dbReference type="Pfam" id="PF20150"/>
    </source>
</evidence>
<evidence type="ECO:0000256" key="1">
    <source>
        <dbReference type="SAM" id="MobiDB-lite"/>
    </source>
</evidence>
<evidence type="ECO:0000313" key="3">
    <source>
        <dbReference type="EMBL" id="EGU74387.1"/>
    </source>
</evidence>
<gene>
    <name evidence="3" type="ORF">FOXB_15121</name>
</gene>